<accession>A0A9D1ENX9</accession>
<reference evidence="9" key="2">
    <citation type="journal article" date="2021" name="PeerJ">
        <title>Extensive microbial diversity within the chicken gut microbiome revealed by metagenomics and culture.</title>
        <authorList>
            <person name="Gilroy R."/>
            <person name="Ravi A."/>
            <person name="Getino M."/>
            <person name="Pursley I."/>
            <person name="Horton D.L."/>
            <person name="Alikhan N.F."/>
            <person name="Baker D."/>
            <person name="Gharbi K."/>
            <person name="Hall N."/>
            <person name="Watson M."/>
            <person name="Adriaenssens E.M."/>
            <person name="Foster-Nyarko E."/>
            <person name="Jarju S."/>
            <person name="Secka A."/>
            <person name="Antonio M."/>
            <person name="Oren A."/>
            <person name="Chaudhuri R.R."/>
            <person name="La Ragione R."/>
            <person name="Hildebrand F."/>
            <person name="Pallen M.J."/>
        </authorList>
    </citation>
    <scope>NUCLEOTIDE SEQUENCE</scope>
    <source>
        <strain evidence="9">CHK157-1446</strain>
    </source>
</reference>
<evidence type="ECO:0000256" key="5">
    <source>
        <dbReference type="ARBA" id="ARBA00023125"/>
    </source>
</evidence>
<keyword evidence="5" id="KW-0238">DNA-binding</keyword>
<dbReference type="Pfam" id="PF04542">
    <property type="entry name" value="Sigma70_r2"/>
    <property type="match status" value="1"/>
</dbReference>
<dbReference type="InterPro" id="IPR036388">
    <property type="entry name" value="WH-like_DNA-bd_sf"/>
</dbReference>
<dbReference type="GO" id="GO:0016987">
    <property type="term" value="F:sigma factor activity"/>
    <property type="evidence" value="ECO:0007669"/>
    <property type="project" value="UniProtKB-KW"/>
</dbReference>
<proteinExistence type="inferred from homology"/>
<dbReference type="InterPro" id="IPR014284">
    <property type="entry name" value="RNA_pol_sigma-70_dom"/>
</dbReference>
<feature type="domain" description="RNA polymerase sigma-70" evidence="8">
    <location>
        <begin position="52"/>
        <end position="65"/>
    </location>
</feature>
<organism evidence="9 10">
    <name type="scientific">Candidatus Faeciplasma gallinarum</name>
    <dbReference type="NCBI Taxonomy" id="2840799"/>
    <lineage>
        <taxon>Bacteria</taxon>
        <taxon>Bacillati</taxon>
        <taxon>Bacillota</taxon>
        <taxon>Clostridia</taxon>
        <taxon>Eubacteriales</taxon>
        <taxon>Oscillospiraceae</taxon>
        <taxon>Oscillospiraceae incertae sedis</taxon>
        <taxon>Candidatus Faeciplasma</taxon>
    </lineage>
</organism>
<reference evidence="9" key="1">
    <citation type="submission" date="2020-10" db="EMBL/GenBank/DDBJ databases">
        <authorList>
            <person name="Gilroy R."/>
        </authorList>
    </citation>
    <scope>NUCLEOTIDE SEQUENCE</scope>
    <source>
        <strain evidence="9">CHK157-1446</strain>
    </source>
</reference>
<dbReference type="InterPro" id="IPR000943">
    <property type="entry name" value="RNA_pol_sigma70"/>
</dbReference>
<evidence type="ECO:0000259" key="8">
    <source>
        <dbReference type="PROSITE" id="PS00715"/>
    </source>
</evidence>
<dbReference type="NCBIfam" id="TIGR02937">
    <property type="entry name" value="sigma70-ECF"/>
    <property type="match status" value="1"/>
</dbReference>
<evidence type="ECO:0000256" key="7">
    <source>
        <dbReference type="ARBA" id="ARBA00024701"/>
    </source>
</evidence>
<dbReference type="Gene3D" id="1.10.10.10">
    <property type="entry name" value="Winged helix-like DNA-binding domain superfamily/Winged helix DNA-binding domain"/>
    <property type="match status" value="1"/>
</dbReference>
<dbReference type="PROSITE" id="PS00715">
    <property type="entry name" value="SIGMA70_1"/>
    <property type="match status" value="1"/>
</dbReference>
<dbReference type="InterPro" id="IPR016032">
    <property type="entry name" value="Sig_transdc_resp-reg_C-effctor"/>
</dbReference>
<dbReference type="PANTHER" id="PTHR43133">
    <property type="entry name" value="RNA POLYMERASE ECF-TYPE SIGMA FACTO"/>
    <property type="match status" value="1"/>
</dbReference>
<evidence type="ECO:0000313" key="10">
    <source>
        <dbReference type="Proteomes" id="UP000823982"/>
    </source>
</evidence>
<dbReference type="InterPro" id="IPR000792">
    <property type="entry name" value="Tscrpt_reg_LuxR_C"/>
</dbReference>
<sequence length="189" mass="21348">MPQGRYKSMTDAELCRLADSDEEAYAELVSRYVGMVRRLVHVYSYNISDIDDLVSEGIIGLMNAIKSYDSSRTVKGRSASFSTYAYTCIHNRIVSAIKKSSSIINREENILDAKLSENTSPESIVMDREDISRALSWVEKGLSGTEKSVFECYMQGMSYRDTADKLGLSVKSVDNAMLRVRRKLRSNLR</sequence>
<dbReference type="Gene3D" id="1.20.120.1810">
    <property type="match status" value="1"/>
</dbReference>
<dbReference type="AlphaFoldDB" id="A0A9D1ENX9"/>
<dbReference type="InterPro" id="IPR039425">
    <property type="entry name" value="RNA_pol_sigma-70-like"/>
</dbReference>
<dbReference type="GO" id="GO:0006352">
    <property type="term" value="P:DNA-templated transcription initiation"/>
    <property type="evidence" value="ECO:0007669"/>
    <property type="project" value="InterPro"/>
</dbReference>
<dbReference type="InterPro" id="IPR013325">
    <property type="entry name" value="RNA_pol_sigma_r2"/>
</dbReference>
<keyword evidence="3" id="KW-0805">Transcription regulation</keyword>
<comment type="caution">
    <text evidence="9">The sequence shown here is derived from an EMBL/GenBank/DDBJ whole genome shotgun (WGS) entry which is preliminary data.</text>
</comment>
<evidence type="ECO:0000256" key="1">
    <source>
        <dbReference type="ARBA" id="ARBA00007788"/>
    </source>
</evidence>
<dbReference type="GO" id="GO:0003677">
    <property type="term" value="F:DNA binding"/>
    <property type="evidence" value="ECO:0007669"/>
    <property type="project" value="UniProtKB-KW"/>
</dbReference>
<comment type="function">
    <text evidence="7">Sigma factors are initiation factors that promote the attachment of RNA polymerase to specific initiation sites and are then released. Sigma-S contributes to the protection against external stress, thus playing a role in cellular fitness and survival.</text>
</comment>
<protein>
    <recommendedName>
        <fullName evidence="2">RNA polymerase sigma factor SigS</fullName>
    </recommendedName>
</protein>
<evidence type="ECO:0000256" key="2">
    <source>
        <dbReference type="ARBA" id="ARBA00021245"/>
    </source>
</evidence>
<name>A0A9D1ENX9_9FIRM</name>
<evidence type="ECO:0000256" key="4">
    <source>
        <dbReference type="ARBA" id="ARBA00023082"/>
    </source>
</evidence>
<dbReference type="SMART" id="SM00421">
    <property type="entry name" value="HTH_LUXR"/>
    <property type="match status" value="1"/>
</dbReference>
<dbReference type="InterPro" id="IPR007627">
    <property type="entry name" value="RNA_pol_sigma70_r2"/>
</dbReference>
<gene>
    <name evidence="9" type="ORF">IAD01_05920</name>
</gene>
<keyword evidence="4" id="KW-0731">Sigma factor</keyword>
<dbReference type="SUPFAM" id="SSF46894">
    <property type="entry name" value="C-terminal effector domain of the bipartite response regulators"/>
    <property type="match status" value="1"/>
</dbReference>
<dbReference type="Pfam" id="PF08281">
    <property type="entry name" value="Sigma70_r4_2"/>
    <property type="match status" value="1"/>
</dbReference>
<keyword evidence="6" id="KW-0804">Transcription</keyword>
<dbReference type="EMBL" id="DVIR01000056">
    <property type="protein sequence ID" value="HIS24921.1"/>
    <property type="molecule type" value="Genomic_DNA"/>
</dbReference>
<evidence type="ECO:0000313" key="9">
    <source>
        <dbReference type="EMBL" id="HIS24921.1"/>
    </source>
</evidence>
<comment type="similarity">
    <text evidence="1">Belongs to the sigma-70 factor family.</text>
</comment>
<dbReference type="InterPro" id="IPR013249">
    <property type="entry name" value="RNA_pol_sigma70_r4_t2"/>
</dbReference>
<dbReference type="PANTHER" id="PTHR43133:SF8">
    <property type="entry name" value="RNA POLYMERASE SIGMA FACTOR HI_1459-RELATED"/>
    <property type="match status" value="1"/>
</dbReference>
<dbReference type="Proteomes" id="UP000823982">
    <property type="component" value="Unassembled WGS sequence"/>
</dbReference>
<evidence type="ECO:0000256" key="6">
    <source>
        <dbReference type="ARBA" id="ARBA00023163"/>
    </source>
</evidence>
<dbReference type="SUPFAM" id="SSF88946">
    <property type="entry name" value="Sigma2 domain of RNA polymerase sigma factors"/>
    <property type="match status" value="1"/>
</dbReference>
<evidence type="ECO:0000256" key="3">
    <source>
        <dbReference type="ARBA" id="ARBA00023015"/>
    </source>
</evidence>